<evidence type="ECO:0000313" key="4">
    <source>
        <dbReference type="EMBL" id="SKB57993.1"/>
    </source>
</evidence>
<feature type="region of interest" description="Disordered" evidence="1">
    <location>
        <begin position="223"/>
        <end position="245"/>
    </location>
</feature>
<keyword evidence="5" id="KW-1185">Reference proteome</keyword>
<reference evidence="3 5" key="1">
    <citation type="submission" date="2015-10" db="EMBL/GenBank/DDBJ databases">
        <title>Draft genome of Bosea thiooxidans.</title>
        <authorList>
            <person name="Wang X."/>
        </authorList>
    </citation>
    <scope>NUCLEOTIDE SEQUENCE [LARGE SCALE GENOMIC DNA]</scope>
    <source>
        <strain evidence="3 5">CGMCC 9174</strain>
    </source>
</reference>
<feature type="compositionally biased region" description="Low complexity" evidence="1">
    <location>
        <begin position="234"/>
        <end position="245"/>
    </location>
</feature>
<dbReference type="OrthoDB" id="9780267at2"/>
<accession>A0A0Q3L4J6</accession>
<dbReference type="EMBL" id="LMAR01000012">
    <property type="protein sequence ID" value="KQK31716.1"/>
    <property type="molecule type" value="Genomic_DNA"/>
</dbReference>
<evidence type="ECO:0000256" key="2">
    <source>
        <dbReference type="SAM" id="Phobius"/>
    </source>
</evidence>
<proteinExistence type="predicted"/>
<dbReference type="Proteomes" id="UP000051562">
    <property type="component" value="Unassembled WGS sequence"/>
</dbReference>
<protein>
    <submittedName>
        <fullName evidence="4">Uncharacterized membrane protein</fullName>
    </submittedName>
</protein>
<dbReference type="PANTHER" id="PTHR31876:SF26">
    <property type="entry name" value="PROTEIN LIKE COV 2"/>
    <property type="match status" value="1"/>
</dbReference>
<feature type="transmembrane region" description="Helical" evidence="2">
    <location>
        <begin position="70"/>
        <end position="93"/>
    </location>
</feature>
<evidence type="ECO:0000256" key="1">
    <source>
        <dbReference type="SAM" id="MobiDB-lite"/>
    </source>
</evidence>
<gene>
    <name evidence="3" type="ORF">ARD30_02185</name>
    <name evidence="4" type="ORF">SAMN05660750_01376</name>
</gene>
<dbReference type="EMBL" id="FUYX01000003">
    <property type="protein sequence ID" value="SKB57993.1"/>
    <property type="molecule type" value="Genomic_DNA"/>
</dbReference>
<dbReference type="Pfam" id="PF04367">
    <property type="entry name" value="DUF502"/>
    <property type="match status" value="1"/>
</dbReference>
<dbReference type="RefSeq" id="WP_055726919.1">
    <property type="nucleotide sequence ID" value="NZ_FUYX01000003.1"/>
</dbReference>
<evidence type="ECO:0000313" key="5">
    <source>
        <dbReference type="Proteomes" id="UP000051562"/>
    </source>
</evidence>
<keyword evidence="2" id="KW-0812">Transmembrane</keyword>
<dbReference type="Proteomes" id="UP000190130">
    <property type="component" value="Unassembled WGS sequence"/>
</dbReference>
<keyword evidence="2" id="KW-1133">Transmembrane helix</keyword>
<dbReference type="InterPro" id="IPR007462">
    <property type="entry name" value="COV1-like"/>
</dbReference>
<sequence length="245" mass="26463">MTAGPPDPRLILPTDILRPTWGARLRRYFLTGLVIAAPLAITASVTWWFINFIDGLVKPLIPNSYLPDSYLPYPVPGFGLVIAFVGLTLLGFLTANLVGRSLLNAGEAILGRMPVVRSLYKGVKQVFETIFSQSGTSFRKVGMVQFPQPGMWSIVFIAQEAAPEIAGRLPDGGEQVGVFMPCTPNPTTGFFFYLPRREIVELSISVEDGAKLIMSAGLIQPGEQGKPKLEAKPAAKAGADQAETT</sequence>
<feature type="transmembrane region" description="Helical" evidence="2">
    <location>
        <begin position="28"/>
        <end position="50"/>
    </location>
</feature>
<reference evidence="4 6" key="2">
    <citation type="submission" date="2017-02" db="EMBL/GenBank/DDBJ databases">
        <authorList>
            <person name="Peterson S.W."/>
        </authorList>
    </citation>
    <scope>NUCLEOTIDE SEQUENCE [LARGE SCALE GENOMIC DNA]</scope>
    <source>
        <strain evidence="4 6">DSM 9653</strain>
    </source>
</reference>
<dbReference type="PANTHER" id="PTHR31876">
    <property type="entry name" value="COV-LIKE PROTEIN 1"/>
    <property type="match status" value="1"/>
</dbReference>
<evidence type="ECO:0000313" key="3">
    <source>
        <dbReference type="EMBL" id="KQK31716.1"/>
    </source>
</evidence>
<keyword evidence="2" id="KW-0472">Membrane</keyword>
<dbReference type="AlphaFoldDB" id="A0A0Q3L4J6"/>
<organism evidence="3 5">
    <name type="scientific">Bosea thiooxidans</name>
    <dbReference type="NCBI Taxonomy" id="53254"/>
    <lineage>
        <taxon>Bacteria</taxon>
        <taxon>Pseudomonadati</taxon>
        <taxon>Pseudomonadota</taxon>
        <taxon>Alphaproteobacteria</taxon>
        <taxon>Hyphomicrobiales</taxon>
        <taxon>Boseaceae</taxon>
        <taxon>Bosea</taxon>
    </lineage>
</organism>
<evidence type="ECO:0000313" key="6">
    <source>
        <dbReference type="Proteomes" id="UP000190130"/>
    </source>
</evidence>
<name>A0A0Q3L4J6_9HYPH</name>